<dbReference type="GO" id="GO:0007020">
    <property type="term" value="P:microtubule nucleation"/>
    <property type="evidence" value="ECO:0007669"/>
    <property type="project" value="InterPro"/>
</dbReference>
<dbReference type="OrthoDB" id="1608002at2759"/>
<dbReference type="PANTHER" id="PTHR19302:SF68">
    <property type="entry name" value="SPINDLE POLE BODY COMPONENT"/>
    <property type="match status" value="1"/>
</dbReference>
<keyword evidence="4 5" id="KW-0206">Cytoskeleton</keyword>
<comment type="subcellular location">
    <subcellularLocation>
        <location evidence="5">Cytoplasm</location>
        <location evidence="5">Cytoskeleton</location>
        <location evidence="5">Microtubule organizing center</location>
    </subcellularLocation>
</comment>
<dbReference type="GO" id="GO:0000930">
    <property type="term" value="C:gamma-tubulin complex"/>
    <property type="evidence" value="ECO:0007669"/>
    <property type="project" value="TreeGrafter"/>
</dbReference>
<dbReference type="GO" id="GO:0005874">
    <property type="term" value="C:microtubule"/>
    <property type="evidence" value="ECO:0007669"/>
    <property type="project" value="UniProtKB-KW"/>
</dbReference>
<dbReference type="GO" id="GO:0005816">
    <property type="term" value="C:spindle pole body"/>
    <property type="evidence" value="ECO:0007669"/>
    <property type="project" value="UniProtKB-ARBA"/>
</dbReference>
<feature type="domain" description="Gamma tubulin complex component C-terminal" evidence="8">
    <location>
        <begin position="783"/>
        <end position="959"/>
    </location>
</feature>
<dbReference type="InterPro" id="IPR040457">
    <property type="entry name" value="GCP_C"/>
</dbReference>
<dbReference type="Gene3D" id="1.20.120.1900">
    <property type="entry name" value="Gamma-tubulin complex, C-terminal domain"/>
    <property type="match status" value="1"/>
</dbReference>
<keyword evidence="3 5" id="KW-0493">Microtubule</keyword>
<dbReference type="GO" id="GO:0051321">
    <property type="term" value="P:meiotic cell cycle"/>
    <property type="evidence" value="ECO:0007669"/>
    <property type="project" value="TreeGrafter"/>
</dbReference>
<dbReference type="PANTHER" id="PTHR19302">
    <property type="entry name" value="GAMMA TUBULIN COMPLEX PROTEIN"/>
    <property type="match status" value="1"/>
</dbReference>
<feature type="chain" id="PRO_5016373665" description="Spindle pole body component" evidence="7">
    <location>
        <begin position="16"/>
        <end position="967"/>
    </location>
</feature>
<dbReference type="Pfam" id="PF04130">
    <property type="entry name" value="GCP_C_terminal"/>
    <property type="match status" value="2"/>
</dbReference>
<keyword evidence="11" id="KW-1185">Reference proteome</keyword>
<dbReference type="GO" id="GO:0000922">
    <property type="term" value="C:spindle pole"/>
    <property type="evidence" value="ECO:0007669"/>
    <property type="project" value="InterPro"/>
</dbReference>
<evidence type="ECO:0000256" key="6">
    <source>
        <dbReference type="SAM" id="MobiDB-lite"/>
    </source>
</evidence>
<feature type="region of interest" description="Disordered" evidence="6">
    <location>
        <begin position="646"/>
        <end position="726"/>
    </location>
</feature>
<dbReference type="GO" id="GO:0000278">
    <property type="term" value="P:mitotic cell cycle"/>
    <property type="evidence" value="ECO:0007669"/>
    <property type="project" value="TreeGrafter"/>
</dbReference>
<feature type="signal peptide" evidence="7">
    <location>
        <begin position="1"/>
        <end position="15"/>
    </location>
</feature>
<dbReference type="GO" id="GO:0043015">
    <property type="term" value="F:gamma-tubulin binding"/>
    <property type="evidence" value="ECO:0007669"/>
    <property type="project" value="InterPro"/>
</dbReference>
<evidence type="ECO:0000256" key="2">
    <source>
        <dbReference type="ARBA" id="ARBA00022490"/>
    </source>
</evidence>
<evidence type="ECO:0000256" key="3">
    <source>
        <dbReference type="ARBA" id="ARBA00022701"/>
    </source>
</evidence>
<evidence type="ECO:0000256" key="7">
    <source>
        <dbReference type="SAM" id="SignalP"/>
    </source>
</evidence>
<evidence type="ECO:0000256" key="4">
    <source>
        <dbReference type="ARBA" id="ARBA00023212"/>
    </source>
</evidence>
<name>A0A316YRK9_9BASI</name>
<dbReference type="Pfam" id="PF17681">
    <property type="entry name" value="GCP_N_terminal"/>
    <property type="match status" value="1"/>
</dbReference>
<evidence type="ECO:0000256" key="5">
    <source>
        <dbReference type="RuleBase" id="RU363050"/>
    </source>
</evidence>
<dbReference type="EMBL" id="KZ819635">
    <property type="protein sequence ID" value="PWN92017.1"/>
    <property type="molecule type" value="Genomic_DNA"/>
</dbReference>
<evidence type="ECO:0000313" key="10">
    <source>
        <dbReference type="EMBL" id="PWN92017.1"/>
    </source>
</evidence>
<dbReference type="GO" id="GO:0051225">
    <property type="term" value="P:spindle assembly"/>
    <property type="evidence" value="ECO:0007669"/>
    <property type="project" value="TreeGrafter"/>
</dbReference>
<keyword evidence="7" id="KW-0732">Signal</keyword>
<dbReference type="InterPro" id="IPR041470">
    <property type="entry name" value="GCP_N"/>
</dbReference>
<dbReference type="RefSeq" id="XP_025379215.1">
    <property type="nucleotide sequence ID" value="XM_025521227.1"/>
</dbReference>
<protein>
    <recommendedName>
        <fullName evidence="5">Spindle pole body component</fullName>
    </recommendedName>
</protein>
<comment type="similarity">
    <text evidence="1 5">Belongs to the TUBGCP family.</text>
</comment>
<reference evidence="10 11" key="1">
    <citation type="journal article" date="2018" name="Mol. Biol. Evol.">
        <title>Broad Genomic Sampling Reveals a Smut Pathogenic Ancestry of the Fungal Clade Ustilaginomycotina.</title>
        <authorList>
            <person name="Kijpornyongpan T."/>
            <person name="Mondo S.J."/>
            <person name="Barry K."/>
            <person name="Sandor L."/>
            <person name="Lee J."/>
            <person name="Lipzen A."/>
            <person name="Pangilinan J."/>
            <person name="LaButti K."/>
            <person name="Hainaut M."/>
            <person name="Henrissat B."/>
            <person name="Grigoriev I.V."/>
            <person name="Spatafora J.W."/>
            <person name="Aime M.C."/>
        </authorList>
    </citation>
    <scope>NUCLEOTIDE SEQUENCE [LARGE SCALE GENOMIC DNA]</scope>
    <source>
        <strain evidence="10 11">MCA 4198</strain>
    </source>
</reference>
<evidence type="ECO:0000259" key="8">
    <source>
        <dbReference type="Pfam" id="PF04130"/>
    </source>
</evidence>
<evidence type="ECO:0000259" key="9">
    <source>
        <dbReference type="Pfam" id="PF17681"/>
    </source>
</evidence>
<feature type="compositionally biased region" description="Low complexity" evidence="6">
    <location>
        <begin position="712"/>
        <end position="726"/>
    </location>
</feature>
<keyword evidence="2 5" id="KW-0963">Cytoplasm</keyword>
<feature type="domain" description="Gamma tubulin complex component protein N-terminal" evidence="9">
    <location>
        <begin position="2"/>
        <end position="352"/>
    </location>
</feature>
<organism evidence="10 11">
    <name type="scientific">Acaromyces ingoldii</name>
    <dbReference type="NCBI Taxonomy" id="215250"/>
    <lineage>
        <taxon>Eukaryota</taxon>
        <taxon>Fungi</taxon>
        <taxon>Dikarya</taxon>
        <taxon>Basidiomycota</taxon>
        <taxon>Ustilaginomycotina</taxon>
        <taxon>Exobasidiomycetes</taxon>
        <taxon>Exobasidiales</taxon>
        <taxon>Cryptobasidiaceae</taxon>
        <taxon>Acaromyces</taxon>
    </lineage>
</organism>
<dbReference type="AlphaFoldDB" id="A0A316YRK9"/>
<proteinExistence type="inferred from homology"/>
<sequence length="967" mass="103849">MLAELLLVMAGHASSFFVVADRPSSSTSKRVPWSWTLRLVDGSHALSQLHPGERASLEALANLAAKHLRVQLFAKLILVRARSQALSSSSSSSSSKKRQKAAMEHRHQSALFAPMASCLLRLLKGYEQLVIDTESDILLRKEDIVDGDDSFVSLASVRARFEEWQAPLSALDALVSAILAGPESDVFVDAQTFDQTVHSPPKPPTCPSWPSGKLLDLVGLRADTGVGRVRACMLALVCSIEDAWRGALVAWMCYGDAQESSTFGIGSDPLVEWVGNSDEAGGREWLAMSTSSDVLPSLATTGDDDDDEMLKGSGLTGWRFVKDALPSSITDDAATAEAILYVGRALHTVKNRSASHLPNSGPRMLPETLTSSHVALLRSDQARPSTRPMDFRRAVARIREDVGEWMWRNVLTPEVVLGAFDALGDYFLHRKGLYATSLLQELSKLRYAKLVGTRTAAAGTIKTADIEVALQRASVGTEAEDDSHLELCQVIMPPRHTGNVNEWKPTKLQGAISPKNSVRFDDIALGVPFTLRYSAPFPLDLILSPPELRAYSDLFSYLLALHATQARLRDCWMNLSKAQRSRRRFTGTGEGGVSQREERERTKLLRMAWGAAREGLWFLEALGGHFQTDIIEVQYTRFLDQLQSLRPASQQGSRHERDGSGDSLPSRSRVPSTTTRKSAAASTTAAAASAAAIARARKESGGSSVRAPARHPFPSSSVTGGPPSVSLWQQARSVNPAASTVGGTANLRRVGGAPTSTSIAAAPGEGGSGAIINNSGLDFVTSRSTHQAFLSFVLDGLLLTSREASACVRRILQTCLRFAALVDRWGGDVLPDLLSEGSVLGGASQEGGESHVDEVSATLRERSRLIAEVAEALRMHLDEFFALLSNASSTPSLALQKDGAGAPSPARHSTIDATPAKKQAGGTALAAATTSAAAARLDADSAARRHLEQLLLRLDWNGYLSARASHP</sequence>
<dbReference type="InterPro" id="IPR007259">
    <property type="entry name" value="GCP"/>
</dbReference>
<accession>A0A316YRK9</accession>
<evidence type="ECO:0000256" key="1">
    <source>
        <dbReference type="ARBA" id="ARBA00010337"/>
    </source>
</evidence>
<dbReference type="Proteomes" id="UP000245768">
    <property type="component" value="Unassembled WGS sequence"/>
</dbReference>
<dbReference type="GO" id="GO:0031122">
    <property type="term" value="P:cytoplasmic microtubule organization"/>
    <property type="evidence" value="ECO:0007669"/>
    <property type="project" value="TreeGrafter"/>
</dbReference>
<gene>
    <name evidence="10" type="ORF">FA10DRAFT_265823</name>
</gene>
<feature type="domain" description="Gamma tubulin complex component C-terminal" evidence="8">
    <location>
        <begin position="420"/>
        <end position="643"/>
    </location>
</feature>
<dbReference type="GeneID" id="37043143"/>
<dbReference type="InParanoid" id="A0A316YRK9"/>
<dbReference type="GO" id="GO:0051011">
    <property type="term" value="F:microtubule minus-end binding"/>
    <property type="evidence" value="ECO:0007669"/>
    <property type="project" value="TreeGrafter"/>
</dbReference>
<feature type="compositionally biased region" description="Low complexity" evidence="6">
    <location>
        <begin position="672"/>
        <end position="694"/>
    </location>
</feature>
<evidence type="ECO:0000313" key="11">
    <source>
        <dbReference type="Proteomes" id="UP000245768"/>
    </source>
</evidence>
<dbReference type="InterPro" id="IPR042241">
    <property type="entry name" value="GCP_C_sf"/>
</dbReference>
<dbReference type="STRING" id="215250.A0A316YRK9"/>